<dbReference type="GO" id="GO:0016747">
    <property type="term" value="F:acyltransferase activity, transferring groups other than amino-acyl groups"/>
    <property type="evidence" value="ECO:0007669"/>
    <property type="project" value="InterPro"/>
</dbReference>
<feature type="domain" description="N-acetyltransferase" evidence="1">
    <location>
        <begin position="3"/>
        <end position="155"/>
    </location>
</feature>
<dbReference type="Pfam" id="PF00583">
    <property type="entry name" value="Acetyltransf_1"/>
    <property type="match status" value="1"/>
</dbReference>
<evidence type="ECO:0000313" key="2">
    <source>
        <dbReference type="EMBL" id="RDY29405.1"/>
    </source>
</evidence>
<organism evidence="2 3">
    <name type="scientific">Romboutsia weinsteinii</name>
    <dbReference type="NCBI Taxonomy" id="2020949"/>
    <lineage>
        <taxon>Bacteria</taxon>
        <taxon>Bacillati</taxon>
        <taxon>Bacillota</taxon>
        <taxon>Clostridia</taxon>
        <taxon>Peptostreptococcales</taxon>
        <taxon>Peptostreptococcaceae</taxon>
        <taxon>Romboutsia</taxon>
    </lineage>
</organism>
<keyword evidence="3" id="KW-1185">Reference proteome</keyword>
<dbReference type="OrthoDB" id="423921at2"/>
<dbReference type="AlphaFoldDB" id="A0A371J9J0"/>
<name>A0A371J9J0_9FIRM</name>
<dbReference type="EMBL" id="NOJY02000002">
    <property type="protein sequence ID" value="RDY29405.1"/>
    <property type="molecule type" value="Genomic_DNA"/>
</dbReference>
<dbReference type="PANTHER" id="PTHR43415">
    <property type="entry name" value="SPERMIDINE N(1)-ACETYLTRANSFERASE"/>
    <property type="match status" value="1"/>
</dbReference>
<sequence length="156" mass="18039">MKLRAKKLTEQDAKEASSWKYSGDYEIYNLPSWDEMVKQNYSLCDELKRNRFTAYLSEDNELMGFVNLLDEGDSVFFGIGVNPIHCNKGIGKEIIKLALDDCKHRFLGKSIILEVRTWNKRAIACYKSQGFEIIDTKIQGTNLGIGEFYVMKYIEE</sequence>
<dbReference type="SUPFAM" id="SSF55729">
    <property type="entry name" value="Acyl-CoA N-acyltransferases (Nat)"/>
    <property type="match status" value="1"/>
</dbReference>
<keyword evidence="2" id="KW-0808">Transferase</keyword>
<dbReference type="RefSeq" id="WP_094365993.1">
    <property type="nucleotide sequence ID" value="NZ_NOJY02000002.1"/>
</dbReference>
<dbReference type="PANTHER" id="PTHR43415:SF3">
    <property type="entry name" value="GNAT-FAMILY ACETYLTRANSFERASE"/>
    <property type="match status" value="1"/>
</dbReference>
<evidence type="ECO:0000259" key="1">
    <source>
        <dbReference type="PROSITE" id="PS51186"/>
    </source>
</evidence>
<dbReference type="InterPro" id="IPR000182">
    <property type="entry name" value="GNAT_dom"/>
</dbReference>
<dbReference type="Proteomes" id="UP000215694">
    <property type="component" value="Unassembled WGS sequence"/>
</dbReference>
<reference evidence="2 3" key="1">
    <citation type="journal article" date="2017" name="Genome Announc.">
        <title>Draft Genome Sequence of Romboutsia weinsteinii sp. nov. Strain CCRI-19649(T) Isolated from Surface Water.</title>
        <authorList>
            <person name="Maheux A.F."/>
            <person name="Boudreau D.K."/>
            <person name="Berube E."/>
            <person name="Boissinot M."/>
            <person name="Cantin P."/>
            <person name="Raymond F."/>
            <person name="Corbeil J."/>
            <person name="Omar R.F."/>
            <person name="Bergeron M.G."/>
        </authorList>
    </citation>
    <scope>NUCLEOTIDE SEQUENCE [LARGE SCALE GENOMIC DNA]</scope>
    <source>
        <strain evidence="2 3">CCRI-19649</strain>
    </source>
</reference>
<dbReference type="PROSITE" id="PS51186">
    <property type="entry name" value="GNAT"/>
    <property type="match status" value="1"/>
</dbReference>
<evidence type="ECO:0000313" key="3">
    <source>
        <dbReference type="Proteomes" id="UP000215694"/>
    </source>
</evidence>
<comment type="caution">
    <text evidence="2">The sequence shown here is derived from an EMBL/GenBank/DDBJ whole genome shotgun (WGS) entry which is preliminary data.</text>
</comment>
<proteinExistence type="predicted"/>
<gene>
    <name evidence="2" type="ORF">CHL78_001520</name>
</gene>
<dbReference type="InterPro" id="IPR016181">
    <property type="entry name" value="Acyl_CoA_acyltransferase"/>
</dbReference>
<accession>A0A371J9J0</accession>
<dbReference type="Gene3D" id="3.40.630.30">
    <property type="match status" value="1"/>
</dbReference>
<protein>
    <submittedName>
        <fullName evidence="2">GNAT family N-acetyltransferase</fullName>
    </submittedName>
</protein>